<keyword evidence="2" id="KW-1185">Reference proteome</keyword>
<gene>
    <name evidence="1" type="ORF">ACFFSY_13820</name>
</gene>
<proteinExistence type="predicted"/>
<evidence type="ECO:0000313" key="2">
    <source>
        <dbReference type="Proteomes" id="UP001589747"/>
    </source>
</evidence>
<sequence length="142" mass="16298">MMALDIFISQNNQPVLQLPVLPAELSISSPQNNGAFETINQGELRLISPVGLKQISFESFFPYAIDNAHYIRGKKHNGWSMVNYLEHFRARRLPIRFVVSGTPINLAMVIDQFDYRIRTDKDIHYSITLTEYRFPNVKGVKG</sequence>
<organism evidence="1 2">
    <name type="scientific">Paenibacillus aurantiacus</name>
    <dbReference type="NCBI Taxonomy" id="1936118"/>
    <lineage>
        <taxon>Bacteria</taxon>
        <taxon>Bacillati</taxon>
        <taxon>Bacillota</taxon>
        <taxon>Bacilli</taxon>
        <taxon>Bacillales</taxon>
        <taxon>Paenibacillaceae</taxon>
        <taxon>Paenibacillus</taxon>
    </lineage>
</organism>
<reference evidence="1 2" key="1">
    <citation type="submission" date="2024-09" db="EMBL/GenBank/DDBJ databases">
        <authorList>
            <person name="Sun Q."/>
            <person name="Mori K."/>
        </authorList>
    </citation>
    <scope>NUCLEOTIDE SEQUENCE [LARGE SCALE GENOMIC DNA]</scope>
    <source>
        <strain evidence="1 2">TISTR 2452</strain>
    </source>
</reference>
<evidence type="ECO:0000313" key="1">
    <source>
        <dbReference type="EMBL" id="MFB9327001.1"/>
    </source>
</evidence>
<dbReference type="Proteomes" id="UP001589747">
    <property type="component" value="Unassembled WGS sequence"/>
</dbReference>
<dbReference type="RefSeq" id="WP_377494815.1">
    <property type="nucleotide sequence ID" value="NZ_JBHMDO010000022.1"/>
</dbReference>
<name>A0ABV5KP60_9BACL</name>
<evidence type="ECO:0008006" key="3">
    <source>
        <dbReference type="Google" id="ProtNLM"/>
    </source>
</evidence>
<accession>A0ABV5KP60</accession>
<comment type="caution">
    <text evidence="1">The sequence shown here is derived from an EMBL/GenBank/DDBJ whole genome shotgun (WGS) entry which is preliminary data.</text>
</comment>
<protein>
    <recommendedName>
        <fullName evidence="3">Phage portal protein</fullName>
    </recommendedName>
</protein>
<dbReference type="EMBL" id="JBHMDO010000022">
    <property type="protein sequence ID" value="MFB9327001.1"/>
    <property type="molecule type" value="Genomic_DNA"/>
</dbReference>